<evidence type="ECO:0000256" key="7">
    <source>
        <dbReference type="ARBA" id="ARBA00022840"/>
    </source>
</evidence>
<organism evidence="12 13">
    <name type="scientific">Actinoalloteichus hymeniacidonis</name>
    <dbReference type="NCBI Taxonomy" id="340345"/>
    <lineage>
        <taxon>Bacteria</taxon>
        <taxon>Bacillati</taxon>
        <taxon>Actinomycetota</taxon>
        <taxon>Actinomycetes</taxon>
        <taxon>Pseudonocardiales</taxon>
        <taxon>Pseudonocardiaceae</taxon>
        <taxon>Actinoalloteichus</taxon>
    </lineage>
</organism>
<keyword evidence="4" id="KW-0808">Transferase</keyword>
<evidence type="ECO:0000256" key="4">
    <source>
        <dbReference type="ARBA" id="ARBA00022679"/>
    </source>
</evidence>
<evidence type="ECO:0000313" key="12">
    <source>
        <dbReference type="EMBL" id="AOS64974.1"/>
    </source>
</evidence>
<dbReference type="KEGG" id="ahm:TL08_20915"/>
<keyword evidence="9" id="KW-1133">Transmembrane helix</keyword>
<dbReference type="InterPro" id="IPR011712">
    <property type="entry name" value="Sig_transdc_His_kin_sub3_dim/P"/>
</dbReference>
<feature type="transmembrane region" description="Helical" evidence="9">
    <location>
        <begin position="21"/>
        <end position="38"/>
    </location>
</feature>
<evidence type="ECO:0000259" key="10">
    <source>
        <dbReference type="Pfam" id="PF07730"/>
    </source>
</evidence>
<evidence type="ECO:0000256" key="9">
    <source>
        <dbReference type="SAM" id="Phobius"/>
    </source>
</evidence>
<keyword evidence="5" id="KW-0547">Nucleotide-binding</keyword>
<keyword evidence="3" id="KW-0597">Phosphoprotein</keyword>
<dbReference type="InterPro" id="IPR055558">
    <property type="entry name" value="DUF7134"/>
</dbReference>
<evidence type="ECO:0000313" key="13">
    <source>
        <dbReference type="Proteomes" id="UP000095210"/>
    </source>
</evidence>
<feature type="domain" description="DUF7134" evidence="11">
    <location>
        <begin position="11"/>
        <end position="129"/>
    </location>
</feature>
<evidence type="ECO:0000256" key="8">
    <source>
        <dbReference type="ARBA" id="ARBA00023012"/>
    </source>
</evidence>
<keyword evidence="6 12" id="KW-0418">Kinase</keyword>
<feature type="transmembrane region" description="Helical" evidence="9">
    <location>
        <begin position="161"/>
        <end position="179"/>
    </location>
</feature>
<dbReference type="GO" id="GO:0016020">
    <property type="term" value="C:membrane"/>
    <property type="evidence" value="ECO:0007669"/>
    <property type="project" value="InterPro"/>
</dbReference>
<dbReference type="Proteomes" id="UP000095210">
    <property type="component" value="Chromosome"/>
</dbReference>
<evidence type="ECO:0000256" key="5">
    <source>
        <dbReference type="ARBA" id="ARBA00022741"/>
    </source>
</evidence>
<name>A0AAC9HTC1_9PSEU</name>
<dbReference type="Pfam" id="PF23539">
    <property type="entry name" value="DUF7134"/>
    <property type="match status" value="1"/>
</dbReference>
<keyword evidence="13" id="KW-1185">Reference proteome</keyword>
<dbReference type="CDD" id="cd16917">
    <property type="entry name" value="HATPase_UhpB-NarQ-NarX-like"/>
    <property type="match status" value="1"/>
</dbReference>
<evidence type="ECO:0000256" key="6">
    <source>
        <dbReference type="ARBA" id="ARBA00022777"/>
    </source>
</evidence>
<dbReference type="InterPro" id="IPR036890">
    <property type="entry name" value="HATPase_C_sf"/>
</dbReference>
<sequence>MIGALRLPRRFGGRTPTARDASAAFLLIGVVLLSRIGFGMANGSGEFPGSWSVFLLANVPSVLDLATIALRRRIPRTALGLATAVVIASSALPTAFTGTGVGVVVCAYTVGTLLPRRGVILALTGFGAVHAVGGAVAVSLGVSLTPLLTFLGNDGSTPVQILLASMVSYGMPGLLGLYIQARRSYIAELSARLSRADIERELRASEAVAEERRRIARELHDVAAHDLSAIIVQAGATDRLIDGDPAAAKAALRAIRAQGRETLTAMRGLVGIMRAGGEHPDDEVFAPQPSIARLEELVAGSRRLGMSVESVVCGSPRTLPAVIDLAAYRLLQEGLTNARRHAPGAPVTLTVRYESAALVVSVTNTAAVQASGVVSEVGSGHGLVGMRERVHHAGGMLSAGPISTGGWCVEARFPLSDRDRR</sequence>
<reference evidence="13" key="1">
    <citation type="submission" date="2016-03" db="EMBL/GenBank/DDBJ databases">
        <title>Complete genome sequence of the type strain Actinoalloteichus hymeniacidonis DSM 45092.</title>
        <authorList>
            <person name="Schaffert L."/>
            <person name="Albersmeier A."/>
            <person name="Winkler A."/>
            <person name="Kalinowski J."/>
            <person name="Zotchev S."/>
            <person name="Ruckert C."/>
        </authorList>
    </citation>
    <scope>NUCLEOTIDE SEQUENCE [LARGE SCALE GENOMIC DNA]</scope>
    <source>
        <strain evidence="13">HPA177(T) (DSM 45092(T))</strain>
    </source>
</reference>
<protein>
    <recommendedName>
        <fullName evidence="2">histidine kinase</fullName>
        <ecNumber evidence="2">2.7.13.3</ecNumber>
    </recommendedName>
</protein>
<feature type="transmembrane region" description="Helical" evidence="9">
    <location>
        <begin position="119"/>
        <end position="141"/>
    </location>
</feature>
<evidence type="ECO:0000256" key="2">
    <source>
        <dbReference type="ARBA" id="ARBA00012438"/>
    </source>
</evidence>
<dbReference type="InterPro" id="IPR050482">
    <property type="entry name" value="Sensor_HK_TwoCompSys"/>
</dbReference>
<dbReference type="PANTHER" id="PTHR24421:SF10">
    <property type="entry name" value="NITRATE_NITRITE SENSOR PROTEIN NARQ"/>
    <property type="match status" value="1"/>
</dbReference>
<evidence type="ECO:0000256" key="1">
    <source>
        <dbReference type="ARBA" id="ARBA00000085"/>
    </source>
</evidence>
<comment type="catalytic activity">
    <reaction evidence="1">
        <text>ATP + protein L-histidine = ADP + protein N-phospho-L-histidine.</text>
        <dbReference type="EC" id="2.7.13.3"/>
    </reaction>
</comment>
<proteinExistence type="predicted"/>
<dbReference type="Gene3D" id="3.30.565.10">
    <property type="entry name" value="Histidine kinase-like ATPase, C-terminal domain"/>
    <property type="match status" value="1"/>
</dbReference>
<evidence type="ECO:0000256" key="3">
    <source>
        <dbReference type="ARBA" id="ARBA00022553"/>
    </source>
</evidence>
<feature type="domain" description="Signal transduction histidine kinase subgroup 3 dimerisation and phosphoacceptor" evidence="10">
    <location>
        <begin position="211"/>
        <end position="276"/>
    </location>
</feature>
<gene>
    <name evidence="12" type="ORF">TL08_20915</name>
</gene>
<keyword evidence="8" id="KW-0902">Two-component regulatory system</keyword>
<dbReference type="AlphaFoldDB" id="A0AAC9HTC1"/>
<keyword evidence="9" id="KW-0812">Transmembrane</keyword>
<accession>A0AAC9HTC1</accession>
<dbReference type="Pfam" id="PF07730">
    <property type="entry name" value="HisKA_3"/>
    <property type="match status" value="1"/>
</dbReference>
<dbReference type="PANTHER" id="PTHR24421">
    <property type="entry name" value="NITRATE/NITRITE SENSOR PROTEIN NARX-RELATED"/>
    <property type="match status" value="1"/>
</dbReference>
<evidence type="ECO:0000259" key="11">
    <source>
        <dbReference type="Pfam" id="PF23539"/>
    </source>
</evidence>
<dbReference type="EC" id="2.7.13.3" evidence="2"/>
<dbReference type="GO" id="GO:0005524">
    <property type="term" value="F:ATP binding"/>
    <property type="evidence" value="ECO:0007669"/>
    <property type="project" value="UniProtKB-KW"/>
</dbReference>
<dbReference type="SUPFAM" id="SSF55874">
    <property type="entry name" value="ATPase domain of HSP90 chaperone/DNA topoisomerase II/histidine kinase"/>
    <property type="match status" value="1"/>
</dbReference>
<dbReference type="Gene3D" id="1.20.5.1930">
    <property type="match status" value="1"/>
</dbReference>
<keyword evidence="7" id="KW-0067">ATP-binding</keyword>
<keyword evidence="9" id="KW-0472">Membrane</keyword>
<dbReference type="EMBL" id="CP014859">
    <property type="protein sequence ID" value="AOS64974.1"/>
    <property type="molecule type" value="Genomic_DNA"/>
</dbReference>
<dbReference type="GO" id="GO:0046983">
    <property type="term" value="F:protein dimerization activity"/>
    <property type="evidence" value="ECO:0007669"/>
    <property type="project" value="InterPro"/>
</dbReference>
<dbReference type="GO" id="GO:0000155">
    <property type="term" value="F:phosphorelay sensor kinase activity"/>
    <property type="evidence" value="ECO:0007669"/>
    <property type="project" value="InterPro"/>
</dbReference>